<sequence>MFFGFVCKDALAFSLPPFPCLHLLINKTILLVFQAVKFTGPGTNYLPTLPTLWTKSFSKSVKTRIRTFSVQLDRTTVSASLLTGIPHCRRCQFQL</sequence>
<dbReference type="EMBL" id="GBEZ01016702">
    <property type="protein sequence ID" value="JAC69573.1"/>
    <property type="molecule type" value="Transcribed_RNA"/>
</dbReference>
<dbReference type="AlphaFoldDB" id="A0A061RC83"/>
<evidence type="ECO:0000313" key="1">
    <source>
        <dbReference type="EMBL" id="JAC69573.1"/>
    </source>
</evidence>
<accession>A0A061RC83</accession>
<gene>
    <name evidence="1" type="ORF">TSPGSL018_6058</name>
</gene>
<organism evidence="1">
    <name type="scientific">Tetraselmis sp. GSL018</name>
    <dbReference type="NCBI Taxonomy" id="582737"/>
    <lineage>
        <taxon>Eukaryota</taxon>
        <taxon>Viridiplantae</taxon>
        <taxon>Chlorophyta</taxon>
        <taxon>core chlorophytes</taxon>
        <taxon>Chlorodendrophyceae</taxon>
        <taxon>Chlorodendrales</taxon>
        <taxon>Chlorodendraceae</taxon>
        <taxon>Tetraselmis</taxon>
    </lineage>
</organism>
<reference evidence="1" key="1">
    <citation type="submission" date="2014-05" db="EMBL/GenBank/DDBJ databases">
        <title>The transcriptome of the halophilic microalga Tetraselmis sp. GSL018 isolated from the Great Salt Lake, Utah.</title>
        <authorList>
            <person name="Jinkerson R.E."/>
            <person name="D'Adamo S."/>
            <person name="Posewitz M.C."/>
        </authorList>
    </citation>
    <scope>NUCLEOTIDE SEQUENCE</scope>
    <source>
        <strain evidence="1">GSL018</strain>
    </source>
</reference>
<protein>
    <submittedName>
        <fullName evidence="1">Uncharacterized protein</fullName>
    </submittedName>
</protein>
<proteinExistence type="predicted"/>
<name>A0A061RC83_9CHLO</name>